<dbReference type="GO" id="GO:0046872">
    <property type="term" value="F:metal ion binding"/>
    <property type="evidence" value="ECO:0007669"/>
    <property type="project" value="InterPro"/>
</dbReference>
<dbReference type="InterPro" id="IPR004843">
    <property type="entry name" value="Calcineurin-like_PHP"/>
</dbReference>
<gene>
    <name evidence="8" type="ORF">ACHHYP_06078</name>
</gene>
<keyword evidence="1 4" id="KW-0732">Signal</keyword>
<evidence type="ECO:0000256" key="1">
    <source>
        <dbReference type="ARBA" id="ARBA00022729"/>
    </source>
</evidence>
<keyword evidence="9" id="KW-1185">Reference proteome</keyword>
<dbReference type="Gene3D" id="3.60.21.10">
    <property type="match status" value="2"/>
</dbReference>
<dbReference type="EMBL" id="JNBR01000740">
    <property type="protein sequence ID" value="OQR89755.1"/>
    <property type="molecule type" value="Genomic_DNA"/>
</dbReference>
<reference evidence="8 9" key="1">
    <citation type="journal article" date="2014" name="Genome Biol. Evol.">
        <title>The secreted proteins of Achlya hypogyna and Thraustotheca clavata identify the ancestral oomycete secretome and reveal gene acquisitions by horizontal gene transfer.</title>
        <authorList>
            <person name="Misner I."/>
            <person name="Blouin N."/>
            <person name="Leonard G."/>
            <person name="Richards T.A."/>
            <person name="Lane C.E."/>
        </authorList>
    </citation>
    <scope>NUCLEOTIDE SEQUENCE [LARGE SCALE GENOMIC DNA]</scope>
    <source>
        <strain evidence="8 9">ATCC 48635</strain>
    </source>
</reference>
<feature type="domain" description="Purple acid phosphatase N-terminal" evidence="7">
    <location>
        <begin position="22"/>
        <end position="107"/>
    </location>
</feature>
<dbReference type="EC" id="3.1.3.2" evidence="4"/>
<dbReference type="Pfam" id="PF00149">
    <property type="entry name" value="Metallophos"/>
    <property type="match status" value="1"/>
</dbReference>
<evidence type="ECO:0000259" key="7">
    <source>
        <dbReference type="Pfam" id="PF16656"/>
    </source>
</evidence>
<keyword evidence="3" id="KW-0325">Glycoprotein</keyword>
<dbReference type="InterPro" id="IPR029052">
    <property type="entry name" value="Metallo-depent_PP-like"/>
</dbReference>
<dbReference type="InterPro" id="IPR025733">
    <property type="entry name" value="PAPs_C"/>
</dbReference>
<keyword evidence="2 4" id="KW-0378">Hydrolase</keyword>
<protein>
    <recommendedName>
        <fullName evidence="4">Purple acid phosphatase</fullName>
        <ecNumber evidence="4">3.1.3.2</ecNumber>
    </recommendedName>
</protein>
<dbReference type="Proteomes" id="UP000243579">
    <property type="component" value="Unassembled WGS sequence"/>
</dbReference>
<dbReference type="InterPro" id="IPR041792">
    <property type="entry name" value="MPP_PAP"/>
</dbReference>
<dbReference type="AlphaFoldDB" id="A0A1V9YVD6"/>
<dbReference type="PANTHER" id="PTHR22953:SF153">
    <property type="entry name" value="PURPLE ACID PHOSPHATASE"/>
    <property type="match status" value="1"/>
</dbReference>
<organism evidence="8 9">
    <name type="scientific">Achlya hypogyna</name>
    <name type="common">Oomycete</name>
    <name type="synonym">Protoachlya hypogyna</name>
    <dbReference type="NCBI Taxonomy" id="1202772"/>
    <lineage>
        <taxon>Eukaryota</taxon>
        <taxon>Sar</taxon>
        <taxon>Stramenopiles</taxon>
        <taxon>Oomycota</taxon>
        <taxon>Saprolegniomycetes</taxon>
        <taxon>Saprolegniales</taxon>
        <taxon>Achlyaceae</taxon>
        <taxon>Achlya</taxon>
    </lineage>
</organism>
<dbReference type="Gene3D" id="2.60.40.380">
    <property type="entry name" value="Purple acid phosphatase-like, N-terminal"/>
    <property type="match status" value="1"/>
</dbReference>
<comment type="similarity">
    <text evidence="4">Belongs to the metallophosphoesterase superfamily. Purple acid phosphatase family.</text>
</comment>
<dbReference type="STRING" id="1202772.A0A1V9YVD6"/>
<evidence type="ECO:0000259" key="5">
    <source>
        <dbReference type="Pfam" id="PF00149"/>
    </source>
</evidence>
<comment type="catalytic activity">
    <reaction evidence="4">
        <text>a phosphate monoester + H2O = an alcohol + phosphate</text>
        <dbReference type="Rhea" id="RHEA:15017"/>
        <dbReference type="ChEBI" id="CHEBI:15377"/>
        <dbReference type="ChEBI" id="CHEBI:30879"/>
        <dbReference type="ChEBI" id="CHEBI:43474"/>
        <dbReference type="ChEBI" id="CHEBI:67140"/>
        <dbReference type="EC" id="3.1.3.2"/>
    </reaction>
</comment>
<dbReference type="CDD" id="cd00839">
    <property type="entry name" value="MPP_PAPs"/>
    <property type="match status" value="1"/>
</dbReference>
<feature type="signal peptide" evidence="4">
    <location>
        <begin position="1"/>
        <end position="18"/>
    </location>
</feature>
<dbReference type="SUPFAM" id="SSF56300">
    <property type="entry name" value="Metallo-dependent phosphatases"/>
    <property type="match status" value="1"/>
</dbReference>
<comment type="caution">
    <text evidence="8">The sequence shown here is derived from an EMBL/GenBank/DDBJ whole genome shotgun (WGS) entry which is preliminary data.</text>
</comment>
<name>A0A1V9YVD6_ACHHY</name>
<feature type="chain" id="PRO_5011824407" description="Purple acid phosphatase" evidence="4">
    <location>
        <begin position="19"/>
        <end position="458"/>
    </location>
</feature>
<dbReference type="InterPro" id="IPR039331">
    <property type="entry name" value="PAPs-like"/>
</dbReference>
<feature type="domain" description="Purple acid phosphatase C-terminal" evidence="6">
    <location>
        <begin position="386"/>
        <end position="447"/>
    </location>
</feature>
<feature type="domain" description="Calcineurin-like phosphoesterase" evidence="5">
    <location>
        <begin position="123"/>
        <end position="371"/>
    </location>
</feature>
<evidence type="ECO:0000256" key="4">
    <source>
        <dbReference type="RuleBase" id="RU361203"/>
    </source>
</evidence>
<dbReference type="InterPro" id="IPR008963">
    <property type="entry name" value="Purple_acid_Pase-like_N"/>
</dbReference>
<evidence type="ECO:0000313" key="9">
    <source>
        <dbReference type="Proteomes" id="UP000243579"/>
    </source>
</evidence>
<dbReference type="SUPFAM" id="SSF49363">
    <property type="entry name" value="Purple acid phosphatase, N-terminal domain"/>
    <property type="match status" value="1"/>
</dbReference>
<sequence>MQLSKCLAGLALVASAAAKVSQVHVGLTSEAVGCKDGVTVTFASDSAAPLTLKYGTTAADKSATTTVSTYKVENPKYSYTSPNFHTAKLCNLAANTQYQYSVQEYSGSFKSAPASGKKTVLSVVGDVGIEHIQDTITNLGADLKGTKPDAVIIAGDWSYANGCHEDWDKWLDATQPLFSKTPLLGINGNHEVIEGDGVLYDRPECAAEMYSAYSNRIVTPISDAANKDHRTWYSANIGNIHAVFLDDYTGILGANNIGSDYWFGHRQAQVDWLKTDLAAVNRDATPYVIVFKHNPYYNSWGKHQCQCSSVKFEIPDAESCWKGNYYMNSTATGGTLGDVRDEPHCALQAKLEDIYLKYGVDAVMSGHVHAYERTAPIYKNKVTDGAPVYFTNGCGGHGLYQGAISPMPTWSKATSSSLYGASRVVADDDKLTIYFRANGETTTVFDEVSLPRRAKPAC</sequence>
<dbReference type="InterPro" id="IPR015914">
    <property type="entry name" value="PAPs_N"/>
</dbReference>
<dbReference type="PANTHER" id="PTHR22953">
    <property type="entry name" value="ACID PHOSPHATASE RELATED"/>
    <property type="match status" value="1"/>
</dbReference>
<dbReference type="OrthoDB" id="45007at2759"/>
<dbReference type="GO" id="GO:0003993">
    <property type="term" value="F:acid phosphatase activity"/>
    <property type="evidence" value="ECO:0007669"/>
    <property type="project" value="UniProtKB-EC"/>
</dbReference>
<accession>A0A1V9YVD6</accession>
<evidence type="ECO:0000256" key="3">
    <source>
        <dbReference type="ARBA" id="ARBA00023180"/>
    </source>
</evidence>
<evidence type="ECO:0000256" key="2">
    <source>
        <dbReference type="ARBA" id="ARBA00022801"/>
    </source>
</evidence>
<dbReference type="Pfam" id="PF14008">
    <property type="entry name" value="Metallophos_C"/>
    <property type="match status" value="1"/>
</dbReference>
<proteinExistence type="inferred from homology"/>
<dbReference type="Pfam" id="PF16656">
    <property type="entry name" value="Pur_ac_phosph_N"/>
    <property type="match status" value="1"/>
</dbReference>
<evidence type="ECO:0000259" key="6">
    <source>
        <dbReference type="Pfam" id="PF14008"/>
    </source>
</evidence>
<evidence type="ECO:0000313" key="8">
    <source>
        <dbReference type="EMBL" id="OQR89755.1"/>
    </source>
</evidence>